<reference evidence="2" key="1">
    <citation type="submission" date="2018-08" db="EMBL/GenBank/DDBJ databases">
        <title>Mucilaginibacter sp. MYSH2.</title>
        <authorList>
            <person name="Seo T."/>
        </authorList>
    </citation>
    <scope>NUCLEOTIDE SEQUENCE [LARGE SCALE GENOMIC DNA]</scope>
    <source>
        <strain evidence="2">KIRAN</strain>
    </source>
</reference>
<organism evidence="1 2">
    <name type="scientific">Pontibacter oryzae</name>
    <dbReference type="NCBI Taxonomy" id="2304593"/>
    <lineage>
        <taxon>Bacteria</taxon>
        <taxon>Pseudomonadati</taxon>
        <taxon>Bacteroidota</taxon>
        <taxon>Cytophagia</taxon>
        <taxon>Cytophagales</taxon>
        <taxon>Hymenobacteraceae</taxon>
        <taxon>Pontibacter</taxon>
    </lineage>
</organism>
<accession>A0A399SK64</accession>
<dbReference type="OrthoDB" id="853296at2"/>
<comment type="caution">
    <text evidence="1">The sequence shown here is derived from an EMBL/GenBank/DDBJ whole genome shotgun (WGS) entry which is preliminary data.</text>
</comment>
<dbReference type="EMBL" id="QWGE01000001">
    <property type="protein sequence ID" value="RIJ42572.1"/>
    <property type="molecule type" value="Genomic_DNA"/>
</dbReference>
<dbReference type="Proteomes" id="UP000266005">
    <property type="component" value="Unassembled WGS sequence"/>
</dbReference>
<dbReference type="RefSeq" id="WP_119430455.1">
    <property type="nucleotide sequence ID" value="NZ_QWGE01000001.1"/>
</dbReference>
<keyword evidence="2" id="KW-1185">Reference proteome</keyword>
<proteinExistence type="predicted"/>
<dbReference type="AlphaFoldDB" id="A0A399SK64"/>
<name>A0A399SK64_9BACT</name>
<protein>
    <submittedName>
        <fullName evidence="1">Uncharacterized protein</fullName>
    </submittedName>
</protein>
<evidence type="ECO:0000313" key="2">
    <source>
        <dbReference type="Proteomes" id="UP000266005"/>
    </source>
</evidence>
<sequence length="131" mass="14239">MKGNFKNTLTILLMCSVLLGSVSIAFQKRLCQLSGVVITSLSDNDLACCATDSGNSAFRTDSCCTTELNLANLAPVDLGKNVTLRLVGILAPATLMLPAFYAEQEKAFAFSDTSPPHFSYRLLHFIQVFRL</sequence>
<gene>
    <name evidence="1" type="ORF">D1627_01555</name>
</gene>
<evidence type="ECO:0000313" key="1">
    <source>
        <dbReference type="EMBL" id="RIJ42572.1"/>
    </source>
</evidence>